<name>A0A848GR24_9BACT</name>
<dbReference type="Proteomes" id="UP000583266">
    <property type="component" value="Unassembled WGS sequence"/>
</dbReference>
<keyword evidence="3" id="KW-1185">Reference proteome</keyword>
<dbReference type="GO" id="GO:0003677">
    <property type="term" value="F:DNA binding"/>
    <property type="evidence" value="ECO:0007669"/>
    <property type="project" value="InterPro"/>
</dbReference>
<accession>A0A848GR24</accession>
<dbReference type="AlphaFoldDB" id="A0A848GR24"/>
<sequence length="168" mass="20207">MEKKKRTHHQPDVTLKPKDGHARSAKHKSIVDASAKEHHASRSTARLIRNEMLAIRYQMESYVLDQTITANEMRSIRDFVNDFLRILKLKKGEFAYYIEIDLANLNKYYKEDRKFNPELALKFGHFFHIPADLWLRVQFKNEMIKFEQETRLEKKYKKYDYEKVLQIA</sequence>
<evidence type="ECO:0000256" key="1">
    <source>
        <dbReference type="SAM" id="MobiDB-lite"/>
    </source>
</evidence>
<dbReference type="SUPFAM" id="SSF47413">
    <property type="entry name" value="lambda repressor-like DNA-binding domains"/>
    <property type="match status" value="1"/>
</dbReference>
<feature type="compositionally biased region" description="Basic and acidic residues" evidence="1">
    <location>
        <begin position="1"/>
        <end position="22"/>
    </location>
</feature>
<evidence type="ECO:0000313" key="3">
    <source>
        <dbReference type="Proteomes" id="UP000583266"/>
    </source>
</evidence>
<dbReference type="EMBL" id="JABBGC010000003">
    <property type="protein sequence ID" value="NML40844.1"/>
    <property type="molecule type" value="Genomic_DNA"/>
</dbReference>
<reference evidence="2 3" key="1">
    <citation type="submission" date="2020-04" db="EMBL/GenBank/DDBJ databases">
        <title>Chitinophaga sp. G-6-1-13 sp. nov., isolated from soil.</title>
        <authorList>
            <person name="Dahal R.H."/>
            <person name="Chaudhary D.K."/>
        </authorList>
    </citation>
    <scope>NUCLEOTIDE SEQUENCE [LARGE SCALE GENOMIC DNA]</scope>
    <source>
        <strain evidence="2 3">G-6-1-13</strain>
    </source>
</reference>
<dbReference type="InterPro" id="IPR010982">
    <property type="entry name" value="Lambda_DNA-bd_dom_sf"/>
</dbReference>
<evidence type="ECO:0008006" key="4">
    <source>
        <dbReference type="Google" id="ProtNLM"/>
    </source>
</evidence>
<comment type="caution">
    <text evidence="2">The sequence shown here is derived from an EMBL/GenBank/DDBJ whole genome shotgun (WGS) entry which is preliminary data.</text>
</comment>
<gene>
    <name evidence="2" type="ORF">HHL17_26845</name>
</gene>
<protein>
    <recommendedName>
        <fullName evidence="4">Plasmid maintenance system antidote protein</fullName>
    </recommendedName>
</protein>
<dbReference type="RefSeq" id="WP_169227917.1">
    <property type="nucleotide sequence ID" value="NZ_JABBGC010000003.1"/>
</dbReference>
<proteinExistence type="predicted"/>
<evidence type="ECO:0000313" key="2">
    <source>
        <dbReference type="EMBL" id="NML40844.1"/>
    </source>
</evidence>
<feature type="region of interest" description="Disordered" evidence="1">
    <location>
        <begin position="1"/>
        <end position="38"/>
    </location>
</feature>
<dbReference type="Gene3D" id="1.10.260.40">
    <property type="entry name" value="lambda repressor-like DNA-binding domains"/>
    <property type="match status" value="1"/>
</dbReference>
<organism evidence="2 3">
    <name type="scientific">Chitinophaga fulva</name>
    <dbReference type="NCBI Taxonomy" id="2728842"/>
    <lineage>
        <taxon>Bacteria</taxon>
        <taxon>Pseudomonadati</taxon>
        <taxon>Bacteroidota</taxon>
        <taxon>Chitinophagia</taxon>
        <taxon>Chitinophagales</taxon>
        <taxon>Chitinophagaceae</taxon>
        <taxon>Chitinophaga</taxon>
    </lineage>
</organism>